<evidence type="ECO:0000256" key="1">
    <source>
        <dbReference type="SAM" id="SignalP"/>
    </source>
</evidence>
<protein>
    <submittedName>
        <fullName evidence="2">Uncharacterized protein</fullName>
    </submittedName>
</protein>
<keyword evidence="1" id="KW-0732">Signal</keyword>
<accession>A0A0M6YKY1</accession>
<gene>
    <name evidence="2" type="ORF">JDO7802_02347</name>
</gene>
<evidence type="ECO:0000313" key="2">
    <source>
        <dbReference type="EMBL" id="CTQ50325.1"/>
    </source>
</evidence>
<dbReference type="Proteomes" id="UP000049222">
    <property type="component" value="Unassembled WGS sequence"/>
</dbReference>
<evidence type="ECO:0000313" key="3">
    <source>
        <dbReference type="Proteomes" id="UP000049222"/>
    </source>
</evidence>
<dbReference type="RefSeq" id="WP_055085749.1">
    <property type="nucleotide sequence ID" value="NZ_CXSU01000012.1"/>
</dbReference>
<dbReference type="AlphaFoldDB" id="A0A0M6YKY1"/>
<name>A0A0M6YKY1_9RHOB</name>
<feature type="signal peptide" evidence="1">
    <location>
        <begin position="1"/>
        <end position="23"/>
    </location>
</feature>
<keyword evidence="3" id="KW-1185">Reference proteome</keyword>
<reference evidence="2 3" key="1">
    <citation type="submission" date="2015-07" db="EMBL/GenBank/DDBJ databases">
        <authorList>
            <person name="Noorani M."/>
        </authorList>
    </citation>
    <scope>NUCLEOTIDE SEQUENCE [LARGE SCALE GENOMIC DNA]</scope>
    <source>
        <strain evidence="2 3">CECT 7802</strain>
    </source>
</reference>
<sequence>MRYAPLLLLLLPACDPGLPPANAAISAQAQAQGFPRLLPLDPLLAEGTRASRAAAAQASLRARGAGLRGARITAPATGDLATRGQRLRQRAAELRAVDI</sequence>
<proteinExistence type="predicted"/>
<organism evidence="2 3">
    <name type="scientific">Jannaschia donghaensis</name>
    <dbReference type="NCBI Taxonomy" id="420998"/>
    <lineage>
        <taxon>Bacteria</taxon>
        <taxon>Pseudomonadati</taxon>
        <taxon>Pseudomonadota</taxon>
        <taxon>Alphaproteobacteria</taxon>
        <taxon>Rhodobacterales</taxon>
        <taxon>Roseobacteraceae</taxon>
        <taxon>Jannaschia</taxon>
    </lineage>
</organism>
<dbReference type="EMBL" id="CXSU01000012">
    <property type="protein sequence ID" value="CTQ50325.1"/>
    <property type="molecule type" value="Genomic_DNA"/>
</dbReference>
<dbReference type="STRING" id="420998.JDO7802_02347"/>
<feature type="chain" id="PRO_5005808162" evidence="1">
    <location>
        <begin position="24"/>
        <end position="99"/>
    </location>
</feature>